<protein>
    <submittedName>
        <fullName evidence="2">Uncharacterized protein</fullName>
    </submittedName>
</protein>
<sequence>MWDVKVVADVETATGTAACTWAVAGCGRQRRGEAEERELRDTKLRVAGAGQRRGRMWDMKVVTDGGDGDGDDGVYLAAVRPRPRPARRGPPRLPLGQRHRVHRHRLRRRDHVLPCLP</sequence>
<evidence type="ECO:0000256" key="1">
    <source>
        <dbReference type="SAM" id="MobiDB-lite"/>
    </source>
</evidence>
<feature type="compositionally biased region" description="Basic residues" evidence="1">
    <location>
        <begin position="81"/>
        <end position="90"/>
    </location>
</feature>
<accession>A0A0E0ELA4</accession>
<dbReference type="EnsemblPlants" id="OMERI08G11630.1">
    <property type="protein sequence ID" value="OMERI08G11630.1"/>
    <property type="gene ID" value="OMERI08G11630"/>
</dbReference>
<organism evidence="2">
    <name type="scientific">Oryza meridionalis</name>
    <dbReference type="NCBI Taxonomy" id="40149"/>
    <lineage>
        <taxon>Eukaryota</taxon>
        <taxon>Viridiplantae</taxon>
        <taxon>Streptophyta</taxon>
        <taxon>Embryophyta</taxon>
        <taxon>Tracheophyta</taxon>
        <taxon>Spermatophyta</taxon>
        <taxon>Magnoliopsida</taxon>
        <taxon>Liliopsida</taxon>
        <taxon>Poales</taxon>
        <taxon>Poaceae</taxon>
        <taxon>BOP clade</taxon>
        <taxon>Oryzoideae</taxon>
        <taxon>Oryzeae</taxon>
        <taxon>Oryzinae</taxon>
        <taxon>Oryza</taxon>
    </lineage>
</organism>
<keyword evidence="3" id="KW-1185">Reference proteome</keyword>
<dbReference type="Gramene" id="OMERI08G11630.1">
    <property type="protein sequence ID" value="OMERI08G11630.1"/>
    <property type="gene ID" value="OMERI08G11630"/>
</dbReference>
<dbReference type="PROSITE" id="PS51257">
    <property type="entry name" value="PROKAR_LIPOPROTEIN"/>
    <property type="match status" value="1"/>
</dbReference>
<reference evidence="2" key="1">
    <citation type="submission" date="2015-04" db="UniProtKB">
        <authorList>
            <consortium name="EnsemblPlants"/>
        </authorList>
    </citation>
    <scope>IDENTIFICATION</scope>
</reference>
<feature type="region of interest" description="Disordered" evidence="1">
    <location>
        <begin position="80"/>
        <end position="117"/>
    </location>
</feature>
<dbReference type="HOGENOM" id="CLU_2088689_0_0_1"/>
<evidence type="ECO:0000313" key="2">
    <source>
        <dbReference type="EnsemblPlants" id="OMERI08G11630.1"/>
    </source>
</evidence>
<feature type="compositionally biased region" description="Basic residues" evidence="1">
    <location>
        <begin position="97"/>
        <end position="110"/>
    </location>
</feature>
<reference evidence="2" key="2">
    <citation type="submission" date="2018-05" db="EMBL/GenBank/DDBJ databases">
        <title>OmerRS3 (Oryza meridionalis Reference Sequence Version 3).</title>
        <authorList>
            <person name="Zhang J."/>
            <person name="Kudrna D."/>
            <person name="Lee S."/>
            <person name="Talag J."/>
            <person name="Welchert J."/>
            <person name="Wing R.A."/>
        </authorList>
    </citation>
    <scope>NUCLEOTIDE SEQUENCE [LARGE SCALE GENOMIC DNA]</scope>
    <source>
        <strain evidence="2">cv. OR44</strain>
    </source>
</reference>
<dbReference type="Proteomes" id="UP000008021">
    <property type="component" value="Chromosome 8"/>
</dbReference>
<evidence type="ECO:0000313" key="3">
    <source>
        <dbReference type="Proteomes" id="UP000008021"/>
    </source>
</evidence>
<dbReference type="AlphaFoldDB" id="A0A0E0ELA4"/>
<proteinExistence type="predicted"/>
<name>A0A0E0ELA4_9ORYZ</name>